<name>A0ABQ9ICC9_9NEOP</name>
<evidence type="ECO:0000313" key="3">
    <source>
        <dbReference type="Proteomes" id="UP001159363"/>
    </source>
</evidence>
<reference evidence="2 3" key="1">
    <citation type="submission" date="2023-02" db="EMBL/GenBank/DDBJ databases">
        <title>LHISI_Scaffold_Assembly.</title>
        <authorList>
            <person name="Stuart O.P."/>
            <person name="Cleave R."/>
            <person name="Magrath M.J.L."/>
            <person name="Mikheyev A.S."/>
        </authorList>
    </citation>
    <scope>NUCLEOTIDE SEQUENCE [LARGE SCALE GENOMIC DNA]</scope>
    <source>
        <strain evidence="2">Daus_M_001</strain>
        <tissue evidence="2">Leg muscle</tissue>
    </source>
</reference>
<dbReference type="Proteomes" id="UP001159363">
    <property type="component" value="Chromosome 2"/>
</dbReference>
<sequence>MRFHVNETLAQRGVLQLQDPSIGTLQFAAALHRRSRTDNQLLVISHFGYEHRPNTNLLFRVEIFGRLSTSRSLEPMRVIEVSMEQRWNEGAEETGDPRENPLTNGIVQHDSHMRRSGVTRPGIEPG</sequence>
<gene>
    <name evidence="2" type="ORF">PR048_006505</name>
</gene>
<comment type="caution">
    <text evidence="2">The sequence shown here is derived from an EMBL/GenBank/DDBJ whole genome shotgun (WGS) entry which is preliminary data.</text>
</comment>
<accession>A0ABQ9ICC9</accession>
<organism evidence="2 3">
    <name type="scientific">Dryococelus australis</name>
    <dbReference type="NCBI Taxonomy" id="614101"/>
    <lineage>
        <taxon>Eukaryota</taxon>
        <taxon>Metazoa</taxon>
        <taxon>Ecdysozoa</taxon>
        <taxon>Arthropoda</taxon>
        <taxon>Hexapoda</taxon>
        <taxon>Insecta</taxon>
        <taxon>Pterygota</taxon>
        <taxon>Neoptera</taxon>
        <taxon>Polyneoptera</taxon>
        <taxon>Phasmatodea</taxon>
        <taxon>Verophasmatodea</taxon>
        <taxon>Anareolatae</taxon>
        <taxon>Phasmatidae</taxon>
        <taxon>Eurycanthinae</taxon>
        <taxon>Dryococelus</taxon>
    </lineage>
</organism>
<evidence type="ECO:0000256" key="1">
    <source>
        <dbReference type="SAM" id="MobiDB-lite"/>
    </source>
</evidence>
<dbReference type="EMBL" id="JARBHB010000002">
    <property type="protein sequence ID" value="KAJ8893904.1"/>
    <property type="molecule type" value="Genomic_DNA"/>
</dbReference>
<feature type="region of interest" description="Disordered" evidence="1">
    <location>
        <begin position="87"/>
        <end position="126"/>
    </location>
</feature>
<keyword evidence="3" id="KW-1185">Reference proteome</keyword>
<proteinExistence type="predicted"/>
<protein>
    <submittedName>
        <fullName evidence="2">Uncharacterized protein</fullName>
    </submittedName>
</protein>
<evidence type="ECO:0000313" key="2">
    <source>
        <dbReference type="EMBL" id="KAJ8893904.1"/>
    </source>
</evidence>